<proteinExistence type="inferred from homology"/>
<evidence type="ECO:0000313" key="11">
    <source>
        <dbReference type="EMBL" id="SEP11008.1"/>
    </source>
</evidence>
<dbReference type="NCBIfam" id="TIGR02887">
    <property type="entry name" value="spore_ger_x_C"/>
    <property type="match status" value="1"/>
</dbReference>
<feature type="domain" description="Spore germination GerAC-like C-terminal" evidence="9">
    <location>
        <begin position="240"/>
        <end position="405"/>
    </location>
</feature>
<dbReference type="RefSeq" id="WP_177173539.1">
    <property type="nucleotide sequence ID" value="NZ_FODY01000010.1"/>
</dbReference>
<name>A0A1H8V884_9FIRM</name>
<dbReference type="InterPro" id="IPR046953">
    <property type="entry name" value="Spore_GerAC-like_C"/>
</dbReference>
<dbReference type="Gene3D" id="3.30.300.210">
    <property type="entry name" value="Nutrient germinant receptor protein C, domain 3"/>
    <property type="match status" value="1"/>
</dbReference>
<dbReference type="InterPro" id="IPR038501">
    <property type="entry name" value="Spore_GerAC_C_sf"/>
</dbReference>
<feature type="chain" id="PRO_5011468855" evidence="8">
    <location>
        <begin position="26"/>
        <end position="415"/>
    </location>
</feature>
<evidence type="ECO:0000256" key="2">
    <source>
        <dbReference type="ARBA" id="ARBA00007886"/>
    </source>
</evidence>
<evidence type="ECO:0000259" key="10">
    <source>
        <dbReference type="Pfam" id="PF25198"/>
    </source>
</evidence>
<accession>A0A1H8V884</accession>
<evidence type="ECO:0000259" key="9">
    <source>
        <dbReference type="Pfam" id="PF05504"/>
    </source>
</evidence>
<comment type="subcellular location">
    <subcellularLocation>
        <location evidence="1">Membrane</location>
        <topology evidence="1">Lipid-anchor</topology>
    </subcellularLocation>
</comment>
<dbReference type="Proteomes" id="UP000198847">
    <property type="component" value="Unassembled WGS sequence"/>
</dbReference>
<keyword evidence="7" id="KW-0449">Lipoprotein</keyword>
<feature type="domain" description="Spore germination protein N-terminal" evidence="10">
    <location>
        <begin position="26"/>
        <end position="200"/>
    </location>
</feature>
<dbReference type="PANTHER" id="PTHR35789">
    <property type="entry name" value="SPORE GERMINATION PROTEIN B3"/>
    <property type="match status" value="1"/>
</dbReference>
<evidence type="ECO:0000256" key="8">
    <source>
        <dbReference type="SAM" id="SignalP"/>
    </source>
</evidence>
<sequence length="415" mass="46476">MSFRLVVWCLVIIGSLLFTTGCSGAQETDSTAYVLALGIDKGEQEGTIKYTCQVALPKPSTKEGGEEESKTQVSVTATARSLAEARNLINSSMSRTLTFSHMKALIIGEDLAKQGINDIFAPLMRFRDMRGSIYILVTHGVSAQDFIDKNRPKLETFMSRYYESMMFSAEESGYYFRTTLHDFYKELKNVGDCPLATLVSLNERKGNNQEEGSMFPAEVSSEYTAGNAPLEKGNPAEALGLAVFNGDKMVGTLTDEETRMVNILRGNLPRGFYVITDPLVPEKFVNLTMRLNGKPHITLKQVDGQVHVKVEVNVETEITAIPSGTNYEQGEYNQLLESHINQLLQAQILKMLHKTQEWGCDVAGFGVRMRPFFATHQEFMQLDWPPMYRQAEFDISVKTIVRRTGLMQQTVGKIE</sequence>
<dbReference type="EMBL" id="FODY01000010">
    <property type="protein sequence ID" value="SEP11008.1"/>
    <property type="molecule type" value="Genomic_DNA"/>
</dbReference>
<evidence type="ECO:0000256" key="5">
    <source>
        <dbReference type="ARBA" id="ARBA00023136"/>
    </source>
</evidence>
<protein>
    <submittedName>
        <fullName evidence="11">Germination protein, Ger(X)C family</fullName>
    </submittedName>
</protein>
<dbReference type="PROSITE" id="PS51257">
    <property type="entry name" value="PROKAR_LIPOPROTEIN"/>
    <property type="match status" value="1"/>
</dbReference>
<dbReference type="Gene3D" id="6.20.190.10">
    <property type="entry name" value="Nutrient germinant receptor protein C, domain 1"/>
    <property type="match status" value="1"/>
</dbReference>
<dbReference type="AlphaFoldDB" id="A0A1H8V884"/>
<evidence type="ECO:0000256" key="7">
    <source>
        <dbReference type="ARBA" id="ARBA00023288"/>
    </source>
</evidence>
<evidence type="ECO:0000256" key="1">
    <source>
        <dbReference type="ARBA" id="ARBA00004635"/>
    </source>
</evidence>
<dbReference type="InterPro" id="IPR057336">
    <property type="entry name" value="GerAC_N"/>
</dbReference>
<comment type="similarity">
    <text evidence="2">Belongs to the GerABKC lipoprotein family.</text>
</comment>
<keyword evidence="4 8" id="KW-0732">Signal</keyword>
<feature type="signal peptide" evidence="8">
    <location>
        <begin position="1"/>
        <end position="25"/>
    </location>
</feature>
<evidence type="ECO:0000313" key="12">
    <source>
        <dbReference type="Proteomes" id="UP000198847"/>
    </source>
</evidence>
<keyword evidence="6" id="KW-0564">Palmitate</keyword>
<keyword evidence="5" id="KW-0472">Membrane</keyword>
<dbReference type="PANTHER" id="PTHR35789:SF1">
    <property type="entry name" value="SPORE GERMINATION PROTEIN B3"/>
    <property type="match status" value="1"/>
</dbReference>
<gene>
    <name evidence="11" type="ORF">SAMN04490178_110100</name>
</gene>
<dbReference type="GO" id="GO:0016020">
    <property type="term" value="C:membrane"/>
    <property type="evidence" value="ECO:0007669"/>
    <property type="project" value="UniProtKB-SubCell"/>
</dbReference>
<evidence type="ECO:0000256" key="6">
    <source>
        <dbReference type="ARBA" id="ARBA00023139"/>
    </source>
</evidence>
<dbReference type="GO" id="GO:0009847">
    <property type="term" value="P:spore germination"/>
    <property type="evidence" value="ECO:0007669"/>
    <property type="project" value="InterPro"/>
</dbReference>
<reference evidence="11 12" key="1">
    <citation type="submission" date="2016-10" db="EMBL/GenBank/DDBJ databases">
        <authorList>
            <person name="de Groot N.N."/>
        </authorList>
    </citation>
    <scope>NUCLEOTIDE SEQUENCE [LARGE SCALE GENOMIC DNA]</scope>
    <source>
        <strain evidence="11 12">DSM 13305</strain>
    </source>
</reference>
<dbReference type="STRING" id="112903.SAMN04490178_110100"/>
<dbReference type="Pfam" id="PF05504">
    <property type="entry name" value="Spore_GerAC"/>
    <property type="match status" value="1"/>
</dbReference>
<organism evidence="11 12">
    <name type="scientific">Propionispora vibrioides</name>
    <dbReference type="NCBI Taxonomy" id="112903"/>
    <lineage>
        <taxon>Bacteria</taxon>
        <taxon>Bacillati</taxon>
        <taxon>Bacillota</taxon>
        <taxon>Negativicutes</taxon>
        <taxon>Selenomonadales</taxon>
        <taxon>Sporomusaceae</taxon>
        <taxon>Propionispora</taxon>
    </lineage>
</organism>
<keyword evidence="3" id="KW-0309">Germination</keyword>
<dbReference type="Pfam" id="PF25198">
    <property type="entry name" value="Spore_GerAC_N"/>
    <property type="match status" value="1"/>
</dbReference>
<evidence type="ECO:0000256" key="4">
    <source>
        <dbReference type="ARBA" id="ARBA00022729"/>
    </source>
</evidence>
<keyword evidence="12" id="KW-1185">Reference proteome</keyword>
<dbReference type="InterPro" id="IPR008844">
    <property type="entry name" value="Spore_GerAC-like"/>
</dbReference>
<evidence type="ECO:0000256" key="3">
    <source>
        <dbReference type="ARBA" id="ARBA00022544"/>
    </source>
</evidence>